<evidence type="ECO:0000259" key="11">
    <source>
        <dbReference type="Pfam" id="PF02870"/>
    </source>
</evidence>
<gene>
    <name evidence="12" type="ORF">HNR36_001102</name>
</gene>
<evidence type="ECO:0000256" key="8">
    <source>
        <dbReference type="ARBA" id="ARBA00049348"/>
    </source>
</evidence>
<dbReference type="HAMAP" id="MF_00772">
    <property type="entry name" value="OGT"/>
    <property type="match status" value="1"/>
</dbReference>
<comment type="subcellular location">
    <subcellularLocation>
        <location evidence="9">Cytoplasm</location>
    </subcellularLocation>
</comment>
<dbReference type="InterPro" id="IPR001497">
    <property type="entry name" value="MethylDNA_cys_MeTrfase_AS"/>
</dbReference>
<dbReference type="PANTHER" id="PTHR10815:SF12">
    <property type="entry name" value="METHYLATED-DNA--PROTEIN-CYSTEINE METHYLTRANSFERASE, INDUCIBLE"/>
    <property type="match status" value="1"/>
</dbReference>
<protein>
    <recommendedName>
        <fullName evidence="9">Methylated-DNA--protein-cysteine methyltransferase</fullName>
        <ecNumber evidence="9">2.1.1.63</ecNumber>
    </recommendedName>
    <alternativeName>
        <fullName evidence="9">6-O-methylguanine-DNA methyltransferase</fullName>
        <shortName evidence="9">MGMT</shortName>
    </alternativeName>
    <alternativeName>
        <fullName evidence="9">O-6-methylguanine-DNA-alkyltransferase</fullName>
    </alternativeName>
</protein>
<feature type="active site" description="Nucleophile; methyl group acceptor" evidence="9">
    <location>
        <position position="139"/>
    </location>
</feature>
<keyword evidence="5 9" id="KW-0808">Transferase</keyword>
<evidence type="ECO:0000259" key="10">
    <source>
        <dbReference type="Pfam" id="PF01035"/>
    </source>
</evidence>
<reference evidence="12 13" key="1">
    <citation type="submission" date="2020-08" db="EMBL/GenBank/DDBJ databases">
        <title>Genomic Encyclopedia of Type Strains, Phase IV (KMG-IV): sequencing the most valuable type-strain genomes for metagenomic binning, comparative biology and taxonomic classification.</title>
        <authorList>
            <person name="Goeker M."/>
        </authorList>
    </citation>
    <scope>NUCLEOTIDE SEQUENCE [LARGE SCALE GENOMIC DNA]</scope>
    <source>
        <strain evidence="12 13">DSM 10633</strain>
    </source>
</reference>
<evidence type="ECO:0000256" key="4">
    <source>
        <dbReference type="ARBA" id="ARBA00022603"/>
    </source>
</evidence>
<dbReference type="AlphaFoldDB" id="A0A840Q0X0"/>
<dbReference type="NCBIfam" id="TIGR00589">
    <property type="entry name" value="ogt"/>
    <property type="match status" value="1"/>
</dbReference>
<dbReference type="Gene3D" id="1.10.10.10">
    <property type="entry name" value="Winged helix-like DNA-binding domain superfamily/Winged helix DNA-binding domain"/>
    <property type="match status" value="1"/>
</dbReference>
<organism evidence="12 13">
    <name type="scientific">Ureibacillus thermosphaericus</name>
    <dbReference type="NCBI Taxonomy" id="51173"/>
    <lineage>
        <taxon>Bacteria</taxon>
        <taxon>Bacillati</taxon>
        <taxon>Bacillota</taxon>
        <taxon>Bacilli</taxon>
        <taxon>Bacillales</taxon>
        <taxon>Caryophanaceae</taxon>
        <taxon>Ureibacillus</taxon>
    </lineage>
</organism>
<comment type="similarity">
    <text evidence="2 9">Belongs to the MGMT family.</text>
</comment>
<dbReference type="GO" id="GO:0003908">
    <property type="term" value="F:methylated-DNA-[protein]-cysteine S-methyltransferase activity"/>
    <property type="evidence" value="ECO:0007669"/>
    <property type="project" value="UniProtKB-UniRule"/>
</dbReference>
<dbReference type="InterPro" id="IPR008332">
    <property type="entry name" value="MethylG_MeTrfase_N"/>
</dbReference>
<comment type="catalytic activity">
    <reaction evidence="1 9">
        <text>a 4-O-methyl-thymidine in DNA + L-cysteinyl-[protein] = a thymidine in DNA + S-methyl-L-cysteinyl-[protein]</text>
        <dbReference type="Rhea" id="RHEA:53428"/>
        <dbReference type="Rhea" id="RHEA-COMP:10131"/>
        <dbReference type="Rhea" id="RHEA-COMP:10132"/>
        <dbReference type="Rhea" id="RHEA-COMP:13555"/>
        <dbReference type="Rhea" id="RHEA-COMP:13556"/>
        <dbReference type="ChEBI" id="CHEBI:29950"/>
        <dbReference type="ChEBI" id="CHEBI:82612"/>
        <dbReference type="ChEBI" id="CHEBI:137386"/>
        <dbReference type="ChEBI" id="CHEBI:137387"/>
        <dbReference type="EC" id="2.1.1.63"/>
    </reaction>
</comment>
<dbReference type="PANTHER" id="PTHR10815">
    <property type="entry name" value="METHYLATED-DNA--PROTEIN-CYSTEINE METHYLTRANSFERASE"/>
    <property type="match status" value="1"/>
</dbReference>
<name>A0A840Q0X0_URETH</name>
<dbReference type="SUPFAM" id="SSF53155">
    <property type="entry name" value="Methylated DNA-protein cysteine methyltransferase domain"/>
    <property type="match status" value="1"/>
</dbReference>
<dbReference type="FunFam" id="1.10.10.10:FF:000214">
    <property type="entry name" value="Methylated-DNA--protein-cysteine methyltransferase"/>
    <property type="match status" value="1"/>
</dbReference>
<keyword evidence="3 9" id="KW-0963">Cytoplasm</keyword>
<dbReference type="InterPro" id="IPR014048">
    <property type="entry name" value="MethylDNA_cys_MeTrfase_DNA-bd"/>
</dbReference>
<evidence type="ECO:0000256" key="2">
    <source>
        <dbReference type="ARBA" id="ARBA00008711"/>
    </source>
</evidence>
<dbReference type="GO" id="GO:0032259">
    <property type="term" value="P:methylation"/>
    <property type="evidence" value="ECO:0007669"/>
    <property type="project" value="UniProtKB-KW"/>
</dbReference>
<evidence type="ECO:0000256" key="5">
    <source>
        <dbReference type="ARBA" id="ARBA00022679"/>
    </source>
</evidence>
<comment type="catalytic activity">
    <reaction evidence="8 9">
        <text>a 6-O-methyl-2'-deoxyguanosine in DNA + L-cysteinyl-[protein] = S-methyl-L-cysteinyl-[protein] + a 2'-deoxyguanosine in DNA</text>
        <dbReference type="Rhea" id="RHEA:24000"/>
        <dbReference type="Rhea" id="RHEA-COMP:10131"/>
        <dbReference type="Rhea" id="RHEA-COMP:10132"/>
        <dbReference type="Rhea" id="RHEA-COMP:11367"/>
        <dbReference type="Rhea" id="RHEA-COMP:11368"/>
        <dbReference type="ChEBI" id="CHEBI:29950"/>
        <dbReference type="ChEBI" id="CHEBI:82612"/>
        <dbReference type="ChEBI" id="CHEBI:85445"/>
        <dbReference type="ChEBI" id="CHEBI:85448"/>
        <dbReference type="EC" id="2.1.1.63"/>
    </reaction>
</comment>
<proteinExistence type="inferred from homology"/>
<dbReference type="InterPro" id="IPR036631">
    <property type="entry name" value="MGMT_N_sf"/>
</dbReference>
<dbReference type="SUPFAM" id="SSF46767">
    <property type="entry name" value="Methylated DNA-protein cysteine methyltransferase, C-terminal domain"/>
    <property type="match status" value="1"/>
</dbReference>
<dbReference type="Gene3D" id="3.30.160.70">
    <property type="entry name" value="Methylated DNA-protein cysteine methyltransferase domain"/>
    <property type="match status" value="1"/>
</dbReference>
<dbReference type="InterPro" id="IPR023546">
    <property type="entry name" value="MGMT"/>
</dbReference>
<dbReference type="EC" id="2.1.1.63" evidence="9"/>
<dbReference type="InterPro" id="IPR036388">
    <property type="entry name" value="WH-like_DNA-bd_sf"/>
</dbReference>
<dbReference type="CDD" id="cd06445">
    <property type="entry name" value="ATase"/>
    <property type="match status" value="1"/>
</dbReference>
<dbReference type="GO" id="GO:0005737">
    <property type="term" value="C:cytoplasm"/>
    <property type="evidence" value="ECO:0007669"/>
    <property type="project" value="UniProtKB-SubCell"/>
</dbReference>
<evidence type="ECO:0000313" key="12">
    <source>
        <dbReference type="EMBL" id="MBB5148716.1"/>
    </source>
</evidence>
<dbReference type="EMBL" id="JACHGZ010000009">
    <property type="protein sequence ID" value="MBB5148716.1"/>
    <property type="molecule type" value="Genomic_DNA"/>
</dbReference>
<feature type="domain" description="Methylguanine DNA methyltransferase ribonuclease-like" evidence="11">
    <location>
        <begin position="10"/>
        <end position="84"/>
    </location>
</feature>
<comment type="caution">
    <text evidence="12">The sequence shown here is derived from an EMBL/GenBank/DDBJ whole genome shotgun (WGS) entry which is preliminary data.</text>
</comment>
<dbReference type="InterPro" id="IPR036217">
    <property type="entry name" value="MethylDNA_cys_MeTrfase_DNAb"/>
</dbReference>
<dbReference type="Pfam" id="PF01035">
    <property type="entry name" value="DNA_binding_1"/>
    <property type="match status" value="1"/>
</dbReference>
<keyword evidence="7 9" id="KW-0234">DNA repair</keyword>
<evidence type="ECO:0000256" key="3">
    <source>
        <dbReference type="ARBA" id="ARBA00022490"/>
    </source>
</evidence>
<dbReference type="Proteomes" id="UP000557217">
    <property type="component" value="Unassembled WGS sequence"/>
</dbReference>
<comment type="miscellaneous">
    <text evidence="9">This enzyme catalyzes only one turnover and therefore is not strictly catalytic. According to one definition, an enzyme is a biocatalyst that acts repeatedly and over many reaction cycles.</text>
</comment>
<dbReference type="PROSITE" id="PS00374">
    <property type="entry name" value="MGMT"/>
    <property type="match status" value="1"/>
</dbReference>
<accession>A0A840Q0X0</accession>
<dbReference type="GO" id="GO:0006307">
    <property type="term" value="P:DNA alkylation repair"/>
    <property type="evidence" value="ECO:0007669"/>
    <property type="project" value="UniProtKB-UniRule"/>
</dbReference>
<keyword evidence="13" id="KW-1185">Reference proteome</keyword>
<comment type="function">
    <text evidence="9">Involved in the cellular defense against the biological effects of O6-methylguanine (O6-MeG) and O4-methylthymine (O4-MeT) in DNA. Repairs the methylated nucleobase in DNA by stoichiometrically transferring the methyl group to a cysteine residue in the enzyme. This is a suicide reaction: the enzyme is irreversibly inactivated.</text>
</comment>
<evidence type="ECO:0000313" key="13">
    <source>
        <dbReference type="Proteomes" id="UP000557217"/>
    </source>
</evidence>
<keyword evidence="4 9" id="KW-0489">Methyltransferase</keyword>
<keyword evidence="6 9" id="KW-0227">DNA damage</keyword>
<dbReference type="RefSeq" id="WP_016837796.1">
    <property type="nucleotide sequence ID" value="NZ_AP018335.1"/>
</dbReference>
<evidence type="ECO:0000256" key="6">
    <source>
        <dbReference type="ARBA" id="ARBA00022763"/>
    </source>
</evidence>
<dbReference type="Pfam" id="PF02870">
    <property type="entry name" value="Methyltransf_1N"/>
    <property type="match status" value="1"/>
</dbReference>
<sequence length="170" mass="18784">MKQKSIYASSINHSYMDLYIAASDKGLVFVGAQHSSMEELKQYCQKQYPHCEVVENDLFISPYSSQLIEYLDGKRKQFTLPFDISGTPFQLQVWNELCKIPFGKTATYSEVATNIGNPKAVRAVGGAIGSNPLSIVIPCHRVIGKNGSLTGYSGGLDVKKRLLDLEGIPY</sequence>
<evidence type="ECO:0000256" key="7">
    <source>
        <dbReference type="ARBA" id="ARBA00023204"/>
    </source>
</evidence>
<evidence type="ECO:0000256" key="9">
    <source>
        <dbReference type="HAMAP-Rule" id="MF_00772"/>
    </source>
</evidence>
<evidence type="ECO:0000256" key="1">
    <source>
        <dbReference type="ARBA" id="ARBA00001286"/>
    </source>
</evidence>
<feature type="domain" description="Methylated-DNA-[protein]-cysteine S-methyltransferase DNA binding" evidence="10">
    <location>
        <begin position="88"/>
        <end position="168"/>
    </location>
</feature>